<dbReference type="PROSITE" id="PS50893">
    <property type="entry name" value="ABC_TRANSPORTER_2"/>
    <property type="match status" value="1"/>
</dbReference>
<keyword evidence="2" id="KW-0813">Transport</keyword>
<sequence length="241" mass="26987">MRRVNRMKNVLISANNIYKTYSLDSIEVHALSNVSFEIYDGEFLVILGPSGSGKSTMLNIIGGMDTLTKGTLFFEDTAIHDANEKYLTVYRRENIGFVFQFYNLMSNLTALENVELSAEIAKNPFSAKEMLRSVGLEDRLYHFPMQLSGGEQQRVALARALCKNPKLLLCDEPTGALDSKTSVEILKVLKSFHTDYGKTVIIITHNAAIADMADRVFFIKDGTITHIQENPSPIPVEQLVF</sequence>
<dbReference type="GO" id="GO:0022857">
    <property type="term" value="F:transmembrane transporter activity"/>
    <property type="evidence" value="ECO:0007669"/>
    <property type="project" value="UniProtKB-ARBA"/>
</dbReference>
<dbReference type="EMBL" id="CP002390">
    <property type="protein sequence ID" value="EFE27939.2"/>
    <property type="molecule type" value="Genomic_DNA"/>
</dbReference>
<evidence type="ECO:0000256" key="4">
    <source>
        <dbReference type="ARBA" id="ARBA00022840"/>
    </source>
</evidence>
<dbReference type="HOGENOM" id="CLU_000604_1_22_9"/>
<dbReference type="InterPro" id="IPR003593">
    <property type="entry name" value="AAA+_ATPase"/>
</dbReference>
<evidence type="ECO:0000256" key="1">
    <source>
        <dbReference type="ARBA" id="ARBA00005417"/>
    </source>
</evidence>
<dbReference type="FunFam" id="3.40.50.300:FF:000032">
    <property type="entry name" value="Export ABC transporter ATP-binding protein"/>
    <property type="match status" value="1"/>
</dbReference>
<evidence type="ECO:0000259" key="5">
    <source>
        <dbReference type="PROSITE" id="PS50893"/>
    </source>
</evidence>
<dbReference type="InterPro" id="IPR003439">
    <property type="entry name" value="ABC_transporter-like_ATP-bd"/>
</dbReference>
<reference evidence="7" key="1">
    <citation type="submission" date="2010-12" db="EMBL/GenBank/DDBJ databases">
        <title>The genome sequence of Filifactor alocis strain ATCC 35896.</title>
        <authorList>
            <consortium name="The Broad Institute Genome Sequencing Platform"/>
            <person name="Ward D."/>
            <person name="Earl A."/>
            <person name="Feldgarden M."/>
            <person name="Young S.K."/>
            <person name="Gargeya S."/>
            <person name="Zeng Q."/>
            <person name="Alvarado L."/>
            <person name="Berlin A."/>
            <person name="Bochicchio J."/>
            <person name="Chapman S.B."/>
            <person name="Chen Z."/>
            <person name="Freedman E."/>
            <person name="Gellesch M."/>
            <person name="Goldberg J."/>
            <person name="Griggs A."/>
            <person name="Gujja S."/>
            <person name="Heilman E."/>
            <person name="Heiman D."/>
            <person name="Howarth C."/>
            <person name="Mehta T."/>
            <person name="Neiman D."/>
            <person name="Pearson M."/>
            <person name="Roberts A."/>
            <person name="Saif S."/>
            <person name="Shea T."/>
            <person name="Shenoy N."/>
            <person name="Sisk P."/>
            <person name="Stolte C."/>
            <person name="Sykes S."/>
            <person name="White J."/>
            <person name="Yandava C."/>
            <person name="Izard J."/>
            <person name="Blanton J.M."/>
            <person name="Baranova O.V."/>
            <person name="Tanner A.C."/>
            <person name="Dewhirst F.E."/>
            <person name="Haas B."/>
            <person name="Nusbaum C."/>
            <person name="Birren B."/>
        </authorList>
    </citation>
    <scope>NUCLEOTIDE SEQUENCE [LARGE SCALE GENOMIC DNA]</scope>
    <source>
        <strain evidence="7">ATCC 35896 / D40 B5</strain>
    </source>
</reference>
<dbReference type="KEGG" id="faa:HMPREF0389_01191"/>
<accession>D6GSV4</accession>
<proteinExistence type="inferred from homology"/>
<gene>
    <name evidence="6" type="ordered locus">HMPREF0389_01191</name>
</gene>
<keyword evidence="3" id="KW-0547">Nucleotide-binding</keyword>
<evidence type="ECO:0000313" key="7">
    <source>
        <dbReference type="Proteomes" id="UP000007468"/>
    </source>
</evidence>
<feature type="domain" description="ABC transporter" evidence="5">
    <location>
        <begin position="12"/>
        <end position="240"/>
    </location>
</feature>
<dbReference type="PANTHER" id="PTHR42798">
    <property type="entry name" value="LIPOPROTEIN-RELEASING SYSTEM ATP-BINDING PROTEIN LOLD"/>
    <property type="match status" value="1"/>
</dbReference>
<evidence type="ECO:0000256" key="2">
    <source>
        <dbReference type="ARBA" id="ARBA00022448"/>
    </source>
</evidence>
<keyword evidence="7" id="KW-1185">Reference proteome</keyword>
<dbReference type="Gene3D" id="3.40.50.300">
    <property type="entry name" value="P-loop containing nucleotide triphosphate hydrolases"/>
    <property type="match status" value="1"/>
</dbReference>
<evidence type="ECO:0000256" key="3">
    <source>
        <dbReference type="ARBA" id="ARBA00022741"/>
    </source>
</evidence>
<dbReference type="SUPFAM" id="SSF52540">
    <property type="entry name" value="P-loop containing nucleoside triphosphate hydrolases"/>
    <property type="match status" value="1"/>
</dbReference>
<dbReference type="PROSITE" id="PS00211">
    <property type="entry name" value="ABC_TRANSPORTER_1"/>
    <property type="match status" value="1"/>
</dbReference>
<comment type="similarity">
    <text evidence="1">Belongs to the ABC transporter superfamily.</text>
</comment>
<dbReference type="Pfam" id="PF00005">
    <property type="entry name" value="ABC_tran"/>
    <property type="match status" value="1"/>
</dbReference>
<dbReference type="GO" id="GO:0005524">
    <property type="term" value="F:ATP binding"/>
    <property type="evidence" value="ECO:0007669"/>
    <property type="project" value="UniProtKB-KW"/>
</dbReference>
<evidence type="ECO:0000313" key="6">
    <source>
        <dbReference type="EMBL" id="EFE27939.2"/>
    </source>
</evidence>
<dbReference type="GO" id="GO:0098796">
    <property type="term" value="C:membrane protein complex"/>
    <property type="evidence" value="ECO:0007669"/>
    <property type="project" value="UniProtKB-ARBA"/>
</dbReference>
<dbReference type="PANTHER" id="PTHR42798:SF2">
    <property type="entry name" value="ABC TRANSPORTER ATP-BINDING PROTEIN MG467-RELATED"/>
    <property type="match status" value="1"/>
</dbReference>
<dbReference type="AlphaFoldDB" id="D6GSV4"/>
<dbReference type="Proteomes" id="UP000007468">
    <property type="component" value="Chromosome"/>
</dbReference>
<organism evidence="6 7">
    <name type="scientific">Filifactor alocis (strain ATCC 35896 / CCUG 47790 / D40 B5)</name>
    <name type="common">Fusobacterium alocis</name>
    <dbReference type="NCBI Taxonomy" id="546269"/>
    <lineage>
        <taxon>Bacteria</taxon>
        <taxon>Bacillati</taxon>
        <taxon>Bacillota</taxon>
        <taxon>Clostridia</taxon>
        <taxon>Peptostreptococcales</taxon>
        <taxon>Filifactoraceae</taxon>
        <taxon>Filifactor</taxon>
    </lineage>
</organism>
<dbReference type="InterPro" id="IPR027417">
    <property type="entry name" value="P-loop_NTPase"/>
</dbReference>
<dbReference type="STRING" id="546269.HMPREF0389_01191"/>
<keyword evidence="4 6" id="KW-0067">ATP-binding</keyword>
<dbReference type="GO" id="GO:0016887">
    <property type="term" value="F:ATP hydrolysis activity"/>
    <property type="evidence" value="ECO:0007669"/>
    <property type="project" value="InterPro"/>
</dbReference>
<protein>
    <submittedName>
        <fullName evidence="6">ABC transporter, ATP-binding protein</fullName>
    </submittedName>
</protein>
<dbReference type="SMART" id="SM00382">
    <property type="entry name" value="AAA"/>
    <property type="match status" value="1"/>
</dbReference>
<dbReference type="InterPro" id="IPR017871">
    <property type="entry name" value="ABC_transporter-like_CS"/>
</dbReference>
<dbReference type="eggNOG" id="COG1136">
    <property type="taxonomic scope" value="Bacteria"/>
</dbReference>
<dbReference type="PATRIC" id="fig|546269.5.peg.8"/>
<dbReference type="CDD" id="cd03255">
    <property type="entry name" value="ABC_MJ0796_LolCDE_FtsE"/>
    <property type="match status" value="1"/>
</dbReference>
<dbReference type="InterPro" id="IPR017911">
    <property type="entry name" value="MacB-like_ATP-bd"/>
</dbReference>
<name>D6GSV4_FILAD</name>